<evidence type="ECO:0000313" key="3">
    <source>
        <dbReference type="Proteomes" id="UP000006352"/>
    </source>
</evidence>
<dbReference type="RefSeq" id="XP_012185662.1">
    <property type="nucleotide sequence ID" value="XM_012330272.1"/>
</dbReference>
<dbReference type="HOGENOM" id="CLU_1555280_0_0_1"/>
<protein>
    <recommendedName>
        <fullName evidence="4">PARP catalytic domain-containing protein</fullName>
    </recommendedName>
</protein>
<gene>
    <name evidence="2" type="ORF">FIBRA_08637</name>
</gene>
<organism evidence="2 3">
    <name type="scientific">Fibroporia radiculosa</name>
    <dbReference type="NCBI Taxonomy" id="599839"/>
    <lineage>
        <taxon>Eukaryota</taxon>
        <taxon>Fungi</taxon>
        <taxon>Dikarya</taxon>
        <taxon>Basidiomycota</taxon>
        <taxon>Agaricomycotina</taxon>
        <taxon>Agaricomycetes</taxon>
        <taxon>Polyporales</taxon>
        <taxon>Fibroporiaceae</taxon>
        <taxon>Fibroporia</taxon>
    </lineage>
</organism>
<feature type="compositionally biased region" description="Pro residues" evidence="1">
    <location>
        <begin position="31"/>
        <end position="45"/>
    </location>
</feature>
<sequence length="172" mass="19182">MAVSLLYLNPNDQFARNIPEQADSQDKAHVLPPPPKPEFESPPPAKQSLHAAARKREDAIPRDSPYLYDGRHPRKHPPMQPIGLQALRHPALLLRPAQIPPHSRYKAMLYANVTLGRTKTLYQGKHGLRRAPDGCDSVTAATFAQGGSVQYPEMIVYNEDAICVNSLIIYED</sequence>
<dbReference type="AlphaFoldDB" id="J4H5A1"/>
<evidence type="ECO:0008006" key="4">
    <source>
        <dbReference type="Google" id="ProtNLM"/>
    </source>
</evidence>
<evidence type="ECO:0000313" key="2">
    <source>
        <dbReference type="EMBL" id="CCM06379.1"/>
    </source>
</evidence>
<feature type="region of interest" description="Disordered" evidence="1">
    <location>
        <begin position="16"/>
        <end position="76"/>
    </location>
</feature>
<name>J4H5A1_9APHY</name>
<dbReference type="SUPFAM" id="SSF56399">
    <property type="entry name" value="ADP-ribosylation"/>
    <property type="match status" value="1"/>
</dbReference>
<proteinExistence type="predicted"/>
<accession>J4H5A1</accession>
<dbReference type="Proteomes" id="UP000006352">
    <property type="component" value="Unassembled WGS sequence"/>
</dbReference>
<dbReference type="EMBL" id="HE797308">
    <property type="protein sequence ID" value="CCM06379.1"/>
    <property type="molecule type" value="Genomic_DNA"/>
</dbReference>
<dbReference type="STRING" id="599839.J4H5A1"/>
<dbReference type="Gene3D" id="3.90.228.10">
    <property type="match status" value="1"/>
</dbReference>
<evidence type="ECO:0000256" key="1">
    <source>
        <dbReference type="SAM" id="MobiDB-lite"/>
    </source>
</evidence>
<reference evidence="2 3" key="1">
    <citation type="journal article" date="2012" name="Appl. Environ. Microbiol.">
        <title>Short-read sequencing for genomic analysis of the brown rot fungus Fibroporia radiculosa.</title>
        <authorList>
            <person name="Tang J.D."/>
            <person name="Perkins A.D."/>
            <person name="Sonstegard T.S."/>
            <person name="Schroeder S.G."/>
            <person name="Burgess S.C."/>
            <person name="Diehl S.V."/>
        </authorList>
    </citation>
    <scope>NUCLEOTIDE SEQUENCE [LARGE SCALE GENOMIC DNA]</scope>
    <source>
        <strain evidence="2 3">TFFH 294</strain>
    </source>
</reference>
<keyword evidence="3" id="KW-1185">Reference proteome</keyword>
<dbReference type="OrthoDB" id="9514740at2759"/>
<dbReference type="InParanoid" id="J4H5A1"/>
<dbReference type="GeneID" id="24101279"/>